<keyword evidence="2" id="KW-1185">Reference proteome</keyword>
<evidence type="ECO:0008006" key="3">
    <source>
        <dbReference type="Google" id="ProtNLM"/>
    </source>
</evidence>
<proteinExistence type="predicted"/>
<dbReference type="HOGENOM" id="CLU_109730_1_0_9"/>
<gene>
    <name evidence="1" type="ORF">HMPREF9624_00394</name>
</gene>
<dbReference type="AlphaFoldDB" id="G9WTN4"/>
<evidence type="ECO:0000313" key="2">
    <source>
        <dbReference type="Proteomes" id="UP000003527"/>
    </source>
</evidence>
<accession>G9WTN4</accession>
<organism evidence="1 2">
    <name type="scientific">Oribacterium asaccharolyticum ACB7</name>
    <dbReference type="NCBI Taxonomy" id="796944"/>
    <lineage>
        <taxon>Bacteria</taxon>
        <taxon>Bacillati</taxon>
        <taxon>Bacillota</taxon>
        <taxon>Clostridia</taxon>
        <taxon>Lachnospirales</taxon>
        <taxon>Lachnospiraceae</taxon>
        <taxon>Oribacterium</taxon>
    </lineage>
</organism>
<protein>
    <recommendedName>
        <fullName evidence="3">Phosphoglycerate mutase</fullName>
    </recommendedName>
</protein>
<name>G9WTN4_9FIRM</name>
<dbReference type="Gene3D" id="3.40.50.1240">
    <property type="entry name" value="Phosphoglycerate mutase-like"/>
    <property type="match status" value="1"/>
</dbReference>
<sequence length="176" mass="20536">MKYGWRNFYSSEEFDRACREYDRAPIEATVLSVDQTAEGVVYISRLERSKSTALCFYGKAALKQTELLDEVPLRSSFDTELRLPFWFWNLTGRIQWFLNHPRQAEPRRLTERRAKKLVGKVCAAGENCILITHGFYIHTLVKEFQKAGFKTKQRRAYYQNGQGITLWLPTSKEGQA</sequence>
<reference evidence="1 2" key="1">
    <citation type="submission" date="2011-08" db="EMBL/GenBank/DDBJ databases">
        <title>The Genome Sequence of Oribacterium sp. ACB7.</title>
        <authorList>
            <consortium name="The Broad Institute Genome Sequencing Platform"/>
            <person name="Earl A."/>
            <person name="Ward D."/>
            <person name="Feldgarden M."/>
            <person name="Gevers D."/>
            <person name="Sizova M."/>
            <person name="Hazen A."/>
            <person name="Epstein S."/>
            <person name="Young S.K."/>
            <person name="Zeng Q."/>
            <person name="Gargeya S."/>
            <person name="Fitzgerald M."/>
            <person name="Haas B."/>
            <person name="Abouelleil A."/>
            <person name="Alvarado L."/>
            <person name="Arachchi H.M."/>
            <person name="Berlin A."/>
            <person name="Brown A."/>
            <person name="Chapman S.B."/>
            <person name="Chen Z."/>
            <person name="Dunbar C."/>
            <person name="Freedman E."/>
            <person name="Gearin G."/>
            <person name="Gellesch M."/>
            <person name="Goldberg J."/>
            <person name="Griggs A."/>
            <person name="Gujja S."/>
            <person name="Heiman D."/>
            <person name="Howarth C."/>
            <person name="Larson L."/>
            <person name="Lui A."/>
            <person name="MacDonald P.J.P."/>
            <person name="Montmayeur A."/>
            <person name="Murphy C."/>
            <person name="Neiman D."/>
            <person name="Pearson M."/>
            <person name="Priest M."/>
            <person name="Roberts A."/>
            <person name="Saif S."/>
            <person name="Shea T."/>
            <person name="Shenoy N."/>
            <person name="Sisk P."/>
            <person name="Stolte C."/>
            <person name="Sykes S."/>
            <person name="Wortman J."/>
            <person name="Nusbaum C."/>
            <person name="Birren B."/>
        </authorList>
    </citation>
    <scope>NUCLEOTIDE SEQUENCE [LARGE SCALE GENOMIC DNA]</scope>
    <source>
        <strain evidence="1 2">ACB7</strain>
    </source>
</reference>
<dbReference type="InterPro" id="IPR029033">
    <property type="entry name" value="His_PPase_superfam"/>
</dbReference>
<comment type="caution">
    <text evidence="1">The sequence shown here is derived from an EMBL/GenBank/DDBJ whole genome shotgun (WGS) entry which is preliminary data.</text>
</comment>
<evidence type="ECO:0000313" key="1">
    <source>
        <dbReference type="EMBL" id="EHL12087.1"/>
    </source>
</evidence>
<dbReference type="EMBL" id="AFZD01000016">
    <property type="protein sequence ID" value="EHL12087.1"/>
    <property type="molecule type" value="Genomic_DNA"/>
</dbReference>
<dbReference type="SUPFAM" id="SSF53254">
    <property type="entry name" value="Phosphoglycerate mutase-like"/>
    <property type="match status" value="1"/>
</dbReference>
<dbReference type="Proteomes" id="UP000003527">
    <property type="component" value="Unassembled WGS sequence"/>
</dbReference>